<dbReference type="EMBL" id="QXGA01002497">
    <property type="protein sequence ID" value="KAE9096590.1"/>
    <property type="molecule type" value="Genomic_DNA"/>
</dbReference>
<feature type="compositionally biased region" description="Polar residues" evidence="1">
    <location>
        <begin position="114"/>
        <end position="124"/>
    </location>
</feature>
<comment type="caution">
    <text evidence="2">The sequence shown here is derived from an EMBL/GenBank/DDBJ whole genome shotgun (WGS) entry which is preliminary data.</text>
</comment>
<gene>
    <name evidence="2" type="ORF">PF006_g23745</name>
</gene>
<dbReference type="AlphaFoldDB" id="A0A6A3RGH4"/>
<dbReference type="Proteomes" id="UP000440732">
    <property type="component" value="Unassembled WGS sequence"/>
</dbReference>
<feature type="region of interest" description="Disordered" evidence="1">
    <location>
        <begin position="99"/>
        <end position="124"/>
    </location>
</feature>
<organism evidence="2 3">
    <name type="scientific">Phytophthora fragariae</name>
    <dbReference type="NCBI Taxonomy" id="53985"/>
    <lineage>
        <taxon>Eukaryota</taxon>
        <taxon>Sar</taxon>
        <taxon>Stramenopiles</taxon>
        <taxon>Oomycota</taxon>
        <taxon>Peronosporomycetes</taxon>
        <taxon>Peronosporales</taxon>
        <taxon>Peronosporaceae</taxon>
        <taxon>Phytophthora</taxon>
    </lineage>
</organism>
<dbReference type="SUPFAM" id="SSF52058">
    <property type="entry name" value="L domain-like"/>
    <property type="match status" value="1"/>
</dbReference>
<sequence length="430" mass="47844">MVTIVPLLIVIPYAQEFNLQYGTFKNPNFMFDPVPFVTMALENRLMFAAGLLDCTTKLIPHLSIMLSLATVSELLGRSDIKVVPGAGGPSMQAMTVQPKAKSSTIDKSTITDSQASTANSQSPDQWKSLHALMNGPKSCELRGARLPGYDKTLGFQWQSPVRKFSLRLPRSKHHDARTDVFRQTGSRCTPTLAIIRCPELEMPPSFQRLESLVAFHIYNSTIVSWDAKSSISATAHTRLLSVVLARSQMTEVPQGVLQPLPASLIGIQFSHTNLKTLPNDLYQRWHPFAGISFDYGELTDIPVQTFLLPAYMYSFEGNQIETLPSLAMLPAGVIVPELQLKANPLKQLPAALMEPTAFIMSMNVQNTSLTNMPEWVKTNTKVVWAYGTPFCATPMTDPTLASRVMCFERPADQEFSFPIFLFDALYPYEK</sequence>
<accession>A0A6A3RGH4</accession>
<protein>
    <recommendedName>
        <fullName evidence="4">Leucine-rich repeat-containing N-terminal plant-type domain-containing protein</fullName>
    </recommendedName>
</protein>
<evidence type="ECO:0008006" key="4">
    <source>
        <dbReference type="Google" id="ProtNLM"/>
    </source>
</evidence>
<evidence type="ECO:0000256" key="1">
    <source>
        <dbReference type="SAM" id="MobiDB-lite"/>
    </source>
</evidence>
<proteinExistence type="predicted"/>
<dbReference type="Gene3D" id="3.80.10.10">
    <property type="entry name" value="Ribonuclease Inhibitor"/>
    <property type="match status" value="1"/>
</dbReference>
<reference evidence="2 3" key="1">
    <citation type="submission" date="2018-08" db="EMBL/GenBank/DDBJ databases">
        <title>Genomic investigation of the strawberry pathogen Phytophthora fragariae indicates pathogenicity is determined by transcriptional variation in three key races.</title>
        <authorList>
            <person name="Adams T.M."/>
            <person name="Armitage A.D."/>
            <person name="Sobczyk M.K."/>
            <person name="Bates H.J."/>
            <person name="Dunwell J.M."/>
            <person name="Nellist C.F."/>
            <person name="Harrison R.J."/>
        </authorList>
    </citation>
    <scope>NUCLEOTIDE SEQUENCE [LARGE SCALE GENOMIC DNA]</scope>
    <source>
        <strain evidence="2 3">NOV-5</strain>
    </source>
</reference>
<evidence type="ECO:0000313" key="2">
    <source>
        <dbReference type="EMBL" id="KAE9096590.1"/>
    </source>
</evidence>
<dbReference type="InterPro" id="IPR032675">
    <property type="entry name" value="LRR_dom_sf"/>
</dbReference>
<feature type="compositionally biased region" description="Low complexity" evidence="1">
    <location>
        <begin position="101"/>
        <end position="113"/>
    </location>
</feature>
<evidence type="ECO:0000313" key="3">
    <source>
        <dbReference type="Proteomes" id="UP000440732"/>
    </source>
</evidence>
<name>A0A6A3RGH4_9STRA</name>